<sequence length="498" mass="53161">MAASATQPVSKSAKKKAAKAQARNESPTPSAESGPADKAAEAQEETFESPYIKELQKNIRNTAKKLANASKTDSLLSQHAGKSLDELVAEKILNNDQRAQILKKPALQAALAQYEEQLAQFQKVHEQYQARAAADKAEWAKSLEKAKEEAVNEVKASVESTLNANLLVLSQFLRLAAYRREESQDPESDESQAIEGVLLAIYSGDENAVAAMKKLIDGSDEQILSVPGEQLQTTYAAVKTLAQTYNAPSYTEAQPATETVTDPTIANEAATEIAAGDGALTNGHEAVAAEPASNGLANAAVADDAANAVAESHWDTSNHDNSISQEWVDVTHPVESTEGSAEPSAEAPAEAPAETPAEPATEAKKQSWADDHPDPVTEVCVMLHLLLPMPTMDSTRSSATAADRIVRAVEDEDVVEAAEVATVEMAVAVAADAAEVIAVTAAAPPSEVLAATSRRARARGSWVRFHQISCFSAHPLGRWIVTLRHDGVTWFLRPHRRS</sequence>
<dbReference type="STRING" id="431241.G0RJF4"/>
<dbReference type="EMBL" id="GL985064">
    <property type="protein sequence ID" value="EGR48581.1"/>
    <property type="molecule type" value="Genomic_DNA"/>
</dbReference>
<evidence type="ECO:0000313" key="4">
    <source>
        <dbReference type="EMBL" id="EGR48581.1"/>
    </source>
</evidence>
<dbReference type="InterPro" id="IPR058602">
    <property type="entry name" value="YAG7_dimerisation_dom"/>
</dbReference>
<organism evidence="5">
    <name type="scientific">Hypocrea jecorina (strain QM6a)</name>
    <name type="common">Trichoderma reesei</name>
    <dbReference type="NCBI Taxonomy" id="431241"/>
    <lineage>
        <taxon>Eukaryota</taxon>
        <taxon>Fungi</taxon>
        <taxon>Dikarya</taxon>
        <taxon>Ascomycota</taxon>
        <taxon>Pezizomycotina</taxon>
        <taxon>Sordariomycetes</taxon>
        <taxon>Hypocreomycetidae</taxon>
        <taxon>Hypocreales</taxon>
        <taxon>Hypocreaceae</taxon>
        <taxon>Trichoderma</taxon>
    </lineage>
</organism>
<evidence type="ECO:0000259" key="3">
    <source>
        <dbReference type="Pfam" id="PF26434"/>
    </source>
</evidence>
<feature type="domain" description="YAG7-like dimerisation" evidence="3">
    <location>
        <begin position="161"/>
        <end position="243"/>
    </location>
</feature>
<keyword evidence="1" id="KW-0175">Coiled coil</keyword>
<reference evidence="4 5" key="1">
    <citation type="journal article" date="2008" name="Nat. Biotechnol.">
        <title>Genome sequencing and analysis of the biomass-degrading fungus Trichoderma reesei (syn. Hypocrea jecorina).</title>
        <authorList>
            <person name="Martinez D."/>
            <person name="Berka R.M."/>
            <person name="Henrissat B."/>
            <person name="Saloheimo M."/>
            <person name="Arvas M."/>
            <person name="Baker S.E."/>
            <person name="Chapman J."/>
            <person name="Chertkov O."/>
            <person name="Coutinho P.M."/>
            <person name="Cullen D."/>
            <person name="Danchin E.G."/>
            <person name="Grigoriev I.V."/>
            <person name="Harris P."/>
            <person name="Jackson M."/>
            <person name="Kubicek C.P."/>
            <person name="Han C.S."/>
            <person name="Ho I."/>
            <person name="Larrondo L.F."/>
            <person name="de Leon A.L."/>
            <person name="Magnuson J.K."/>
            <person name="Merino S."/>
            <person name="Misra M."/>
            <person name="Nelson B."/>
            <person name="Putnam N."/>
            <person name="Robbertse B."/>
            <person name="Salamov A.A."/>
            <person name="Schmoll M."/>
            <person name="Terry A."/>
            <person name="Thayer N."/>
            <person name="Westerholm-Parvinen A."/>
            <person name="Schoch C.L."/>
            <person name="Yao J."/>
            <person name="Barabote R."/>
            <person name="Nelson M.A."/>
            <person name="Detter C."/>
            <person name="Bruce D."/>
            <person name="Kuske C.R."/>
            <person name="Xie G."/>
            <person name="Richardson P."/>
            <person name="Rokhsar D.S."/>
            <person name="Lucas S.M."/>
            <person name="Rubin E.M."/>
            <person name="Dunn-Coleman N."/>
            <person name="Ward M."/>
            <person name="Brettin T.S."/>
        </authorList>
    </citation>
    <scope>NUCLEOTIDE SEQUENCE [LARGE SCALE GENOMIC DNA]</scope>
    <source>
        <strain evidence="4 5">QM6a</strain>
    </source>
</reference>
<evidence type="ECO:0000256" key="2">
    <source>
        <dbReference type="SAM" id="MobiDB-lite"/>
    </source>
</evidence>
<keyword evidence="5" id="KW-1185">Reference proteome</keyword>
<feature type="region of interest" description="Disordered" evidence="2">
    <location>
        <begin position="1"/>
        <end position="51"/>
    </location>
</feature>
<dbReference type="eggNOG" id="ENOG502S59W">
    <property type="taxonomic scope" value="Eukaryota"/>
</dbReference>
<feature type="compositionally biased region" description="Basic and acidic residues" evidence="2">
    <location>
        <begin position="361"/>
        <end position="372"/>
    </location>
</feature>
<feature type="compositionally biased region" description="Low complexity" evidence="2">
    <location>
        <begin position="336"/>
        <end position="360"/>
    </location>
</feature>
<dbReference type="Pfam" id="PF26434">
    <property type="entry name" value="YAG7_C"/>
    <property type="match status" value="1"/>
</dbReference>
<evidence type="ECO:0000313" key="5">
    <source>
        <dbReference type="Proteomes" id="UP000008984"/>
    </source>
</evidence>
<dbReference type="HOGENOM" id="CLU_031644_0_0_1"/>
<dbReference type="RefSeq" id="XP_006965261.1">
    <property type="nucleotide sequence ID" value="XM_006965199.1"/>
</dbReference>
<dbReference type="OrthoDB" id="5399559at2759"/>
<proteinExistence type="predicted"/>
<feature type="coiled-coil region" evidence="1">
    <location>
        <begin position="104"/>
        <end position="160"/>
    </location>
</feature>
<dbReference type="AlphaFoldDB" id="G0RJF4"/>
<dbReference type="GeneID" id="18485180"/>
<accession>G0RJF4</accession>
<dbReference type="KEGG" id="tre:TRIREDRAFT_48058"/>
<evidence type="ECO:0000256" key="1">
    <source>
        <dbReference type="SAM" id="Coils"/>
    </source>
</evidence>
<gene>
    <name evidence="4" type="ORF">TRIREDRAFT_48058</name>
</gene>
<dbReference type="Proteomes" id="UP000008984">
    <property type="component" value="Unassembled WGS sequence"/>
</dbReference>
<feature type="region of interest" description="Disordered" evidence="2">
    <location>
        <begin position="333"/>
        <end position="372"/>
    </location>
</feature>
<dbReference type="VEuPathDB" id="FungiDB:TRIREDRAFT_48058"/>
<protein>
    <submittedName>
        <fullName evidence="4">Predicted protein</fullName>
    </submittedName>
</protein>
<name>G0RJF4_HYPJQ</name>